<reference evidence="2 3" key="1">
    <citation type="submission" date="2019-05" db="EMBL/GenBank/DDBJ databases">
        <title>Another draft genome of Portunus trituberculatus and its Hox gene families provides insights of decapod evolution.</title>
        <authorList>
            <person name="Jeong J.-H."/>
            <person name="Song I."/>
            <person name="Kim S."/>
            <person name="Choi T."/>
            <person name="Kim D."/>
            <person name="Ryu S."/>
            <person name="Kim W."/>
        </authorList>
    </citation>
    <scope>NUCLEOTIDE SEQUENCE [LARGE SCALE GENOMIC DNA]</scope>
    <source>
        <tissue evidence="2">Muscle</tissue>
    </source>
</reference>
<organism evidence="2 3">
    <name type="scientific">Portunus trituberculatus</name>
    <name type="common">Swimming crab</name>
    <name type="synonym">Neptunus trituberculatus</name>
    <dbReference type="NCBI Taxonomy" id="210409"/>
    <lineage>
        <taxon>Eukaryota</taxon>
        <taxon>Metazoa</taxon>
        <taxon>Ecdysozoa</taxon>
        <taxon>Arthropoda</taxon>
        <taxon>Crustacea</taxon>
        <taxon>Multicrustacea</taxon>
        <taxon>Malacostraca</taxon>
        <taxon>Eumalacostraca</taxon>
        <taxon>Eucarida</taxon>
        <taxon>Decapoda</taxon>
        <taxon>Pleocyemata</taxon>
        <taxon>Brachyura</taxon>
        <taxon>Eubrachyura</taxon>
        <taxon>Portunoidea</taxon>
        <taxon>Portunidae</taxon>
        <taxon>Portuninae</taxon>
        <taxon>Portunus</taxon>
    </lineage>
</organism>
<proteinExistence type="predicted"/>
<evidence type="ECO:0000313" key="2">
    <source>
        <dbReference type="EMBL" id="MPC11548.1"/>
    </source>
</evidence>
<gene>
    <name evidence="2" type="ORF">E2C01_004216</name>
</gene>
<feature type="compositionally biased region" description="Polar residues" evidence="1">
    <location>
        <begin position="12"/>
        <end position="21"/>
    </location>
</feature>
<name>A0A5B7CR17_PORTR</name>
<evidence type="ECO:0000256" key="1">
    <source>
        <dbReference type="SAM" id="MobiDB-lite"/>
    </source>
</evidence>
<comment type="caution">
    <text evidence="2">The sequence shown here is derived from an EMBL/GenBank/DDBJ whole genome shotgun (WGS) entry which is preliminary data.</text>
</comment>
<evidence type="ECO:0000313" key="3">
    <source>
        <dbReference type="Proteomes" id="UP000324222"/>
    </source>
</evidence>
<accession>A0A5B7CR17</accession>
<keyword evidence="3" id="KW-1185">Reference proteome</keyword>
<dbReference type="EMBL" id="VSRR010000168">
    <property type="protein sequence ID" value="MPC11548.1"/>
    <property type="molecule type" value="Genomic_DNA"/>
</dbReference>
<dbReference type="AlphaFoldDB" id="A0A5B7CR17"/>
<dbReference type="Proteomes" id="UP000324222">
    <property type="component" value="Unassembled WGS sequence"/>
</dbReference>
<feature type="region of interest" description="Disordered" evidence="1">
    <location>
        <begin position="1"/>
        <end position="24"/>
    </location>
</feature>
<protein>
    <submittedName>
        <fullName evidence="2">Uncharacterized protein</fullName>
    </submittedName>
</protein>
<feature type="compositionally biased region" description="Basic residues" evidence="1">
    <location>
        <begin position="1"/>
        <end position="11"/>
    </location>
</feature>
<sequence length="145" mass="16065">MLPRLPKHNPGRRSSQCTNHLTPRFSDHHHKATVTLSRATAATTATTCSLHTQQLLATILTRRCHPRRPTSLPPATCSVHRGPHRRTVARHPTSTDAQVMGQVLVPESQVVRQVVYASHYYDVAGGVTVMDPLPTKHLAHSPSRR</sequence>